<keyword evidence="3" id="KW-1185">Reference proteome</keyword>
<evidence type="ECO:0000256" key="1">
    <source>
        <dbReference type="SAM" id="MobiDB-lite"/>
    </source>
</evidence>
<name>A0AA88LGI8_ARTSF</name>
<dbReference type="Proteomes" id="UP001187531">
    <property type="component" value="Unassembled WGS sequence"/>
</dbReference>
<evidence type="ECO:0008006" key="4">
    <source>
        <dbReference type="Google" id="ProtNLM"/>
    </source>
</evidence>
<proteinExistence type="predicted"/>
<feature type="compositionally biased region" description="Polar residues" evidence="1">
    <location>
        <begin position="596"/>
        <end position="606"/>
    </location>
</feature>
<organism evidence="2 3">
    <name type="scientific">Artemia franciscana</name>
    <name type="common">Brine shrimp</name>
    <name type="synonym">Artemia sanfranciscana</name>
    <dbReference type="NCBI Taxonomy" id="6661"/>
    <lineage>
        <taxon>Eukaryota</taxon>
        <taxon>Metazoa</taxon>
        <taxon>Ecdysozoa</taxon>
        <taxon>Arthropoda</taxon>
        <taxon>Crustacea</taxon>
        <taxon>Branchiopoda</taxon>
        <taxon>Anostraca</taxon>
        <taxon>Artemiidae</taxon>
        <taxon>Artemia</taxon>
    </lineage>
</organism>
<sequence>MLNWAQPYQLSPGQYGHPQGWPNQYQGQSSYSHGYASAPSNCINVQQNSVIQQEKVNNPPCYNVPIANRFTPLSSEQFPALSCESDDEIRAVANPYDVEGAKRQTEMPRLGQIQNFGCKRRDVSPGSNKSYILETKRQNIDKLPKQEFSNINIPTAEQFTTKVEIEVINKGEVLPPDFDLVKFFKVLLTSHSDLDKANASVKHMEKIIGKEDPDEEAVSRMAAKVKRLTNKDQQEPYNQPFSLVEIEDIIRYLPNTAPGADMVYPQLVKNLPQEWVEVLLEIINIAWKSGCFPKVWKAGLAVMIPKPGKDTSKIENHRFITLLPVLGKVYERLVKKRLNWEVEKRKILKDVQCGFRRNKSTIDNLVCFQRDAAYTLQNGLIIDLILITNADDQPNKSKCYWSGTAPVCFGSCKLGETVAEISAKGDGQSCVFGRKVLCCPESANIKPETELKIGCIWKGNAPFCSAECDNGFEIVKNDTALTVFAKSVDDLIVKVTKSILPCTRQHLEPNTVLKTKFLKARISQQERQKQTYDKTSKDLIELKDNQPIWVKLSKEATRWTIGVVMSCMSPRSYLIQAENGKFYCRNWAHLKPRSSAEGNSAQQSSGFTGGEDFPAEIHPPVTQSSSPKNAAPKTPDNRSTGEIFQDSPYRTATPPPAANSNSRNGEDYSRPYVTRTSRLVKARKIMDI</sequence>
<gene>
    <name evidence="2" type="ORF">QYM36_002019</name>
</gene>
<comment type="caution">
    <text evidence="2">The sequence shown here is derived from an EMBL/GenBank/DDBJ whole genome shotgun (WGS) entry which is preliminary data.</text>
</comment>
<dbReference type="EMBL" id="JAVRJZ010000004">
    <property type="protein sequence ID" value="KAK2723536.1"/>
    <property type="molecule type" value="Genomic_DNA"/>
</dbReference>
<evidence type="ECO:0000313" key="2">
    <source>
        <dbReference type="EMBL" id="KAK2723536.1"/>
    </source>
</evidence>
<protein>
    <recommendedName>
        <fullName evidence="4">Reverse transcriptase domain-containing protein</fullName>
    </recommendedName>
</protein>
<accession>A0AA88LGI8</accession>
<dbReference type="PANTHER" id="PTHR19446">
    <property type="entry name" value="REVERSE TRANSCRIPTASES"/>
    <property type="match status" value="1"/>
</dbReference>
<evidence type="ECO:0000313" key="3">
    <source>
        <dbReference type="Proteomes" id="UP001187531"/>
    </source>
</evidence>
<dbReference type="AlphaFoldDB" id="A0AA88LGI8"/>
<feature type="region of interest" description="Disordered" evidence="1">
    <location>
        <begin position="593"/>
        <end position="675"/>
    </location>
</feature>
<reference evidence="2" key="1">
    <citation type="submission" date="2023-07" db="EMBL/GenBank/DDBJ databases">
        <title>Chromosome-level genome assembly of Artemia franciscana.</title>
        <authorList>
            <person name="Jo E."/>
        </authorList>
    </citation>
    <scope>NUCLEOTIDE SEQUENCE</scope>
    <source>
        <tissue evidence="2">Whole body</tissue>
    </source>
</reference>